<dbReference type="Proteomes" id="UP000029669">
    <property type="component" value="Chromosome"/>
</dbReference>
<sequence length="383" mass="45510">MEELQMLLENFWILREDRENFNKIRDAENKIKPFVEEKLGYRLIINPYIIKLEKVPSDVEEWMRIDAFQTPMDYAFLCLLLAFLEDKGPEDQFVLSNITEYIEAQYDGPDKVDWTLFQHRKSLVRVLNFAVDIGIIKIDDGDHERFSESEDTEVLYENTGISRYFLRSFNREITEDMKIEDFLQEDLNLSNPKDAVIQRRHRVYRKLILSPSVYSEGPDDQDFMYIKNYRNTIAKDLEEYLDAKLHLHKTSAFVLFNDNKYLKSYFPDKNKNISDIMLQVNKIIREMIEDGKLAYNPDDTIDITEAEFINIILKVKERFSDGWYKSYREMSEKQLIEEVIENMESFKMIKRVEELHSIKILPMAAKLIGEYPPDFEKGEGADE</sequence>
<name>A0A097AQ01_THEKI</name>
<proteinExistence type="predicted"/>
<dbReference type="eggNOG" id="ENOG502Z813">
    <property type="taxonomic scope" value="Bacteria"/>
</dbReference>
<dbReference type="InterPro" id="IPR013494">
    <property type="entry name" value="CHP02678"/>
</dbReference>
<evidence type="ECO:0000313" key="1">
    <source>
        <dbReference type="EMBL" id="AIS51891.1"/>
    </source>
</evidence>
<dbReference type="Pfam" id="PF09661">
    <property type="entry name" value="DUF2398"/>
    <property type="match status" value="1"/>
</dbReference>
<protein>
    <recommendedName>
        <fullName evidence="3">TIGR02678 family protein</fullName>
    </recommendedName>
</protein>
<dbReference type="AlphaFoldDB" id="A0A097AQ01"/>
<dbReference type="OrthoDB" id="1654131at2"/>
<dbReference type="STRING" id="2325.TKV_c07070"/>
<reference evidence="2" key="1">
    <citation type="journal article" date="2015" name="Genome Announc.">
        <title>Whole-Genome Sequences of 80 Environmental and Clinical Isolates of Burkholderia pseudomallei.</title>
        <authorList>
            <person name="Johnson S.L."/>
            <person name="Baker A.L."/>
            <person name="Chain P.S."/>
            <person name="Currie B.J."/>
            <person name="Daligault H.E."/>
            <person name="Davenport K.W."/>
            <person name="Davis C.B."/>
            <person name="Inglis T.J."/>
            <person name="Kaestli M."/>
            <person name="Koren S."/>
            <person name="Mayo M."/>
            <person name="Merritt A.J."/>
            <person name="Price E.P."/>
            <person name="Sarovich D.S."/>
            <person name="Warner J."/>
            <person name="Rosovitz M.J."/>
        </authorList>
    </citation>
    <scope>NUCLEOTIDE SEQUENCE [LARGE SCALE GENOMIC DNA]</scope>
    <source>
        <strain evidence="2">DSM 2030</strain>
    </source>
</reference>
<evidence type="ECO:0008006" key="3">
    <source>
        <dbReference type="Google" id="ProtNLM"/>
    </source>
</evidence>
<dbReference type="RefSeq" id="WP_049686196.1">
    <property type="nucleotide sequence ID" value="NZ_CP009170.1"/>
</dbReference>
<dbReference type="EMBL" id="CP009170">
    <property type="protein sequence ID" value="AIS51891.1"/>
    <property type="molecule type" value="Genomic_DNA"/>
</dbReference>
<accession>A0A097AQ01</accession>
<dbReference type="KEGG" id="tki:TKV_c07070"/>
<dbReference type="NCBIfam" id="TIGR02678">
    <property type="entry name" value="TIGR02678 family protein"/>
    <property type="match status" value="1"/>
</dbReference>
<organism evidence="1 2">
    <name type="scientific">Thermoanaerobacter kivui</name>
    <name type="common">Acetogenium kivui</name>
    <dbReference type="NCBI Taxonomy" id="2325"/>
    <lineage>
        <taxon>Bacteria</taxon>
        <taxon>Bacillati</taxon>
        <taxon>Bacillota</taxon>
        <taxon>Clostridia</taxon>
        <taxon>Thermoanaerobacterales</taxon>
        <taxon>Thermoanaerobacteraceae</taxon>
        <taxon>Thermoanaerobacter</taxon>
    </lineage>
</organism>
<evidence type="ECO:0000313" key="2">
    <source>
        <dbReference type="Proteomes" id="UP000029669"/>
    </source>
</evidence>
<gene>
    <name evidence="1" type="ORF">TKV_c07070</name>
</gene>
<dbReference type="HOGENOM" id="CLU_058022_0_0_9"/>
<keyword evidence="2" id="KW-1185">Reference proteome</keyword>